<feature type="region of interest" description="Disordered" evidence="1">
    <location>
        <begin position="1"/>
        <end position="89"/>
    </location>
</feature>
<sequence>MADIRKTEQRSGPKTGAGGGAAYRTGYGAGGLGSGEDRADPDEAVRETATWDAPGVTPDGHRTGSSTDGPRTAMDGESEPEAGDDEAAD</sequence>
<organism evidence="2 3">
    <name type="scientific">Phenylobacterium soli</name>
    <dbReference type="NCBI Taxonomy" id="2170551"/>
    <lineage>
        <taxon>Bacteria</taxon>
        <taxon>Pseudomonadati</taxon>
        <taxon>Pseudomonadota</taxon>
        <taxon>Alphaproteobacteria</taxon>
        <taxon>Caulobacterales</taxon>
        <taxon>Caulobacteraceae</taxon>
        <taxon>Phenylobacterium</taxon>
    </lineage>
</organism>
<comment type="caution">
    <text evidence="2">The sequence shown here is derived from an EMBL/GenBank/DDBJ whole genome shotgun (WGS) entry which is preliminary data.</text>
</comment>
<dbReference type="EMBL" id="QFYQ01000001">
    <property type="protein sequence ID" value="RAK53836.1"/>
    <property type="molecule type" value="Genomic_DNA"/>
</dbReference>
<dbReference type="Proteomes" id="UP000249254">
    <property type="component" value="Unassembled WGS sequence"/>
</dbReference>
<protein>
    <submittedName>
        <fullName evidence="2">Uncharacterized protein</fullName>
    </submittedName>
</protein>
<keyword evidence="3" id="KW-1185">Reference proteome</keyword>
<feature type="compositionally biased region" description="Basic and acidic residues" evidence="1">
    <location>
        <begin position="35"/>
        <end position="46"/>
    </location>
</feature>
<evidence type="ECO:0000256" key="1">
    <source>
        <dbReference type="SAM" id="MobiDB-lite"/>
    </source>
</evidence>
<name>A0A328AIE9_9CAUL</name>
<accession>A0A328AIE9</accession>
<feature type="compositionally biased region" description="Basic and acidic residues" evidence="1">
    <location>
        <begin position="1"/>
        <end position="11"/>
    </location>
</feature>
<dbReference type="OrthoDB" id="9951889at2"/>
<feature type="compositionally biased region" description="Acidic residues" evidence="1">
    <location>
        <begin position="76"/>
        <end position="89"/>
    </location>
</feature>
<evidence type="ECO:0000313" key="3">
    <source>
        <dbReference type="Proteomes" id="UP000249254"/>
    </source>
</evidence>
<feature type="compositionally biased region" description="Gly residues" evidence="1">
    <location>
        <begin position="15"/>
        <end position="34"/>
    </location>
</feature>
<proteinExistence type="predicted"/>
<dbReference type="AlphaFoldDB" id="A0A328AIE9"/>
<gene>
    <name evidence="2" type="ORF">DJ017_04495</name>
</gene>
<evidence type="ECO:0000313" key="2">
    <source>
        <dbReference type="EMBL" id="RAK53836.1"/>
    </source>
</evidence>
<reference evidence="3" key="1">
    <citation type="submission" date="2018-05" db="EMBL/GenBank/DDBJ databases">
        <authorList>
            <person name="Li X."/>
        </authorList>
    </citation>
    <scope>NUCLEOTIDE SEQUENCE [LARGE SCALE GENOMIC DNA]</scope>
    <source>
        <strain evidence="3">LX32</strain>
    </source>
</reference>
<dbReference type="RefSeq" id="WP_111527587.1">
    <property type="nucleotide sequence ID" value="NZ_JBHRSG010000002.1"/>
</dbReference>